<dbReference type="SMART" id="SM00345">
    <property type="entry name" value="HTH_GNTR"/>
    <property type="match status" value="1"/>
</dbReference>
<evidence type="ECO:0000256" key="3">
    <source>
        <dbReference type="ARBA" id="ARBA00023163"/>
    </source>
</evidence>
<sequence length="275" mass="30721">MREGVLEVGDRLPTQAELASEFEVERGTVRLALQILKDARLLDNVSKGSPPRVAALPSDEFQRPRATVVSLNEHLAQAFSSPHVTIDAICFTAETLMLGLNHMRSVIAKGVPRPESITMRCLLPGPRIELAFPLPVPRPDRTADEQQKLTASVQQKLRSQIKHQKTVMEQTFYAWREGDGIRATVSFGWLPTTPMQKSYVLNGERALLGDYVPKAYPPSDDPGGYEVEVYDVRGFDTTLFAFRSEDGPRDAELVKKKQEAFNAVWATYVERPTLA</sequence>
<dbReference type="Pfam" id="PF00392">
    <property type="entry name" value="GntR"/>
    <property type="match status" value="1"/>
</dbReference>
<dbReference type="GO" id="GO:0003677">
    <property type="term" value="F:DNA binding"/>
    <property type="evidence" value="ECO:0007669"/>
    <property type="project" value="UniProtKB-KW"/>
</dbReference>
<dbReference type="PRINTS" id="PR00035">
    <property type="entry name" value="HTHGNTR"/>
</dbReference>
<gene>
    <name evidence="5" type="ORF">CW362_27710</name>
</gene>
<dbReference type="PROSITE" id="PS50949">
    <property type="entry name" value="HTH_GNTR"/>
    <property type="match status" value="1"/>
</dbReference>
<evidence type="ECO:0000256" key="1">
    <source>
        <dbReference type="ARBA" id="ARBA00023015"/>
    </source>
</evidence>
<keyword evidence="1" id="KW-0805">Transcription regulation</keyword>
<accession>A0A2I0SIM7</accession>
<evidence type="ECO:0000313" key="5">
    <source>
        <dbReference type="EMBL" id="PKT69786.1"/>
    </source>
</evidence>
<feature type="domain" description="HTH gntR-type" evidence="4">
    <location>
        <begin position="1"/>
        <end position="56"/>
    </location>
</feature>
<protein>
    <submittedName>
        <fullName evidence="5">GntR family transcriptional regulator</fullName>
    </submittedName>
</protein>
<keyword evidence="2" id="KW-0238">DNA-binding</keyword>
<evidence type="ECO:0000313" key="6">
    <source>
        <dbReference type="Proteomes" id="UP000236178"/>
    </source>
</evidence>
<keyword evidence="3" id="KW-0804">Transcription</keyword>
<name>A0A2I0SIM7_9ACTN</name>
<dbReference type="SUPFAM" id="SSF46785">
    <property type="entry name" value="Winged helix' DNA-binding domain"/>
    <property type="match status" value="1"/>
</dbReference>
<dbReference type="Gene3D" id="1.10.10.10">
    <property type="entry name" value="Winged helix-like DNA-binding domain superfamily/Winged helix DNA-binding domain"/>
    <property type="match status" value="1"/>
</dbReference>
<dbReference type="GO" id="GO:0003700">
    <property type="term" value="F:DNA-binding transcription factor activity"/>
    <property type="evidence" value="ECO:0007669"/>
    <property type="project" value="InterPro"/>
</dbReference>
<comment type="caution">
    <text evidence="5">The sequence shown here is derived from an EMBL/GenBank/DDBJ whole genome shotgun (WGS) entry which is preliminary data.</text>
</comment>
<dbReference type="AlphaFoldDB" id="A0A2I0SIM7"/>
<keyword evidence="6" id="KW-1185">Reference proteome</keyword>
<evidence type="ECO:0000256" key="2">
    <source>
        <dbReference type="ARBA" id="ARBA00023125"/>
    </source>
</evidence>
<evidence type="ECO:0000259" key="4">
    <source>
        <dbReference type="PROSITE" id="PS50949"/>
    </source>
</evidence>
<dbReference type="InterPro" id="IPR000524">
    <property type="entry name" value="Tscrpt_reg_HTH_GntR"/>
</dbReference>
<dbReference type="OrthoDB" id="7363114at2"/>
<dbReference type="EMBL" id="PJOS01000065">
    <property type="protein sequence ID" value="PKT69786.1"/>
    <property type="molecule type" value="Genomic_DNA"/>
</dbReference>
<dbReference type="Proteomes" id="UP000236178">
    <property type="component" value="Unassembled WGS sequence"/>
</dbReference>
<dbReference type="InterPro" id="IPR036390">
    <property type="entry name" value="WH_DNA-bd_sf"/>
</dbReference>
<organism evidence="5 6">
    <name type="scientific">Streptomyces populi</name>
    <dbReference type="NCBI Taxonomy" id="2058924"/>
    <lineage>
        <taxon>Bacteria</taxon>
        <taxon>Bacillati</taxon>
        <taxon>Actinomycetota</taxon>
        <taxon>Actinomycetes</taxon>
        <taxon>Kitasatosporales</taxon>
        <taxon>Streptomycetaceae</taxon>
        <taxon>Streptomyces</taxon>
    </lineage>
</organism>
<dbReference type="InterPro" id="IPR036388">
    <property type="entry name" value="WH-like_DNA-bd_sf"/>
</dbReference>
<proteinExistence type="predicted"/>
<reference evidence="5 6" key="1">
    <citation type="submission" date="2017-12" db="EMBL/GenBank/DDBJ databases">
        <title>Streptomyces populusis sp. nov., a novel endophytic actinobacterium isolated from stems of Populus adenopoda Maxim.</title>
        <authorList>
            <person name="Wang Z."/>
        </authorList>
    </citation>
    <scope>NUCLEOTIDE SEQUENCE [LARGE SCALE GENOMIC DNA]</scope>
    <source>
        <strain evidence="5 6">A249</strain>
    </source>
</reference>